<protein>
    <submittedName>
        <fullName evidence="5">NitT/TauT family transport system ATP-binding protein</fullName>
    </submittedName>
</protein>
<dbReference type="SMART" id="SM00382">
    <property type="entry name" value="AAA"/>
    <property type="match status" value="1"/>
</dbReference>
<dbReference type="PANTHER" id="PTHR42788">
    <property type="entry name" value="TAURINE IMPORT ATP-BINDING PROTEIN-RELATED"/>
    <property type="match status" value="1"/>
</dbReference>
<dbReference type="Pfam" id="PF00005">
    <property type="entry name" value="ABC_tran"/>
    <property type="match status" value="1"/>
</dbReference>
<keyword evidence="2" id="KW-0547">Nucleotide-binding</keyword>
<proteinExistence type="predicted"/>
<dbReference type="Proteomes" id="UP001519289">
    <property type="component" value="Unassembled WGS sequence"/>
</dbReference>
<dbReference type="PROSITE" id="PS00211">
    <property type="entry name" value="ABC_TRANSPORTER_1"/>
    <property type="match status" value="1"/>
</dbReference>
<evidence type="ECO:0000313" key="5">
    <source>
        <dbReference type="EMBL" id="MBP2018616.1"/>
    </source>
</evidence>
<name>A0ABS4JUR2_9FIRM</name>
<dbReference type="EMBL" id="JAGGLG010000015">
    <property type="protein sequence ID" value="MBP2018616.1"/>
    <property type="molecule type" value="Genomic_DNA"/>
</dbReference>
<feature type="domain" description="ABC transporter" evidence="4">
    <location>
        <begin position="26"/>
        <end position="249"/>
    </location>
</feature>
<organism evidence="5 6">
    <name type="scientific">Symbiobacterium terraclitae</name>
    <dbReference type="NCBI Taxonomy" id="557451"/>
    <lineage>
        <taxon>Bacteria</taxon>
        <taxon>Bacillati</taxon>
        <taxon>Bacillota</taxon>
        <taxon>Clostridia</taxon>
        <taxon>Eubacteriales</taxon>
        <taxon>Symbiobacteriaceae</taxon>
        <taxon>Symbiobacterium</taxon>
    </lineage>
</organism>
<dbReference type="Gene3D" id="3.40.50.300">
    <property type="entry name" value="P-loop containing nucleotide triphosphate hydrolases"/>
    <property type="match status" value="1"/>
</dbReference>
<dbReference type="InterPro" id="IPR017871">
    <property type="entry name" value="ABC_transporter-like_CS"/>
</dbReference>
<keyword evidence="1" id="KW-0813">Transport</keyword>
<keyword evidence="3 5" id="KW-0067">ATP-binding</keyword>
<dbReference type="InterPro" id="IPR050166">
    <property type="entry name" value="ABC_transporter_ATP-bind"/>
</dbReference>
<dbReference type="InterPro" id="IPR003593">
    <property type="entry name" value="AAA+_ATPase"/>
</dbReference>
<evidence type="ECO:0000256" key="2">
    <source>
        <dbReference type="ARBA" id="ARBA00022741"/>
    </source>
</evidence>
<accession>A0ABS4JUR2</accession>
<dbReference type="PROSITE" id="PS50893">
    <property type="entry name" value="ABC_TRANSPORTER_2"/>
    <property type="match status" value="1"/>
</dbReference>
<comment type="caution">
    <text evidence="5">The sequence shown here is derived from an EMBL/GenBank/DDBJ whole genome shotgun (WGS) entry which is preliminary data.</text>
</comment>
<gene>
    <name evidence="5" type="ORF">J2Z79_002031</name>
</gene>
<keyword evidence="6" id="KW-1185">Reference proteome</keyword>
<dbReference type="InterPro" id="IPR003439">
    <property type="entry name" value="ABC_transporter-like_ATP-bd"/>
</dbReference>
<dbReference type="CDD" id="cd03293">
    <property type="entry name" value="ABC_NrtD_SsuB_transporters"/>
    <property type="match status" value="1"/>
</dbReference>
<evidence type="ECO:0000313" key="6">
    <source>
        <dbReference type="Proteomes" id="UP001519289"/>
    </source>
</evidence>
<dbReference type="PANTHER" id="PTHR42788:SF13">
    <property type="entry name" value="ALIPHATIC SULFONATES IMPORT ATP-BINDING PROTEIN SSUB"/>
    <property type="match status" value="1"/>
</dbReference>
<sequence>MTGGAVRPEGPRASERAARPDGALMIEARSISYAYKETVALRDVSFGLPKGETLAVVGPSGCGKTTLLSLIAGLMPSTAGQLRVDGAPVQPRRPGTALILQDYGLLPWKTVRENVALGLRIRGMKPDAADQALREVGIADLAGRWPHQLSGGQKQRVAIARSLALGPDLLLMDEPFSALDALTREEMQDLLLSIWRRHRTSLVLVTHSITEAVYLGQQIMVLSPRPGQVVGLFRNPTVGDRRAAAFHEMVNRVRDALEKGVNGGA</sequence>
<dbReference type="SUPFAM" id="SSF52540">
    <property type="entry name" value="P-loop containing nucleoside triphosphate hydrolases"/>
    <property type="match status" value="1"/>
</dbReference>
<reference evidence="5 6" key="1">
    <citation type="submission" date="2021-03" db="EMBL/GenBank/DDBJ databases">
        <title>Genomic Encyclopedia of Type Strains, Phase IV (KMG-IV): sequencing the most valuable type-strain genomes for metagenomic binning, comparative biology and taxonomic classification.</title>
        <authorList>
            <person name="Goeker M."/>
        </authorList>
    </citation>
    <scope>NUCLEOTIDE SEQUENCE [LARGE SCALE GENOMIC DNA]</scope>
    <source>
        <strain evidence="5 6">DSM 27138</strain>
    </source>
</reference>
<evidence type="ECO:0000256" key="1">
    <source>
        <dbReference type="ARBA" id="ARBA00022448"/>
    </source>
</evidence>
<evidence type="ECO:0000256" key="3">
    <source>
        <dbReference type="ARBA" id="ARBA00022840"/>
    </source>
</evidence>
<dbReference type="InterPro" id="IPR027417">
    <property type="entry name" value="P-loop_NTPase"/>
</dbReference>
<dbReference type="GO" id="GO:0005524">
    <property type="term" value="F:ATP binding"/>
    <property type="evidence" value="ECO:0007669"/>
    <property type="project" value="UniProtKB-KW"/>
</dbReference>
<evidence type="ECO:0000259" key="4">
    <source>
        <dbReference type="PROSITE" id="PS50893"/>
    </source>
</evidence>